<dbReference type="AlphaFoldDB" id="R0K1Q5"/>
<evidence type="ECO:0000256" key="1">
    <source>
        <dbReference type="SAM" id="Phobius"/>
    </source>
</evidence>
<dbReference type="InterPro" id="IPR039261">
    <property type="entry name" value="FNR_nucleotide-bd"/>
</dbReference>
<dbReference type="RefSeq" id="XP_008029249.1">
    <property type="nucleotide sequence ID" value="XM_008031058.1"/>
</dbReference>
<protein>
    <recommendedName>
        <fullName evidence="4">Nonribosomal peptide synthetase 12</fullName>
    </recommendedName>
</protein>
<feature type="transmembrane region" description="Helical" evidence="1">
    <location>
        <begin position="191"/>
        <end position="209"/>
    </location>
</feature>
<feature type="transmembrane region" description="Helical" evidence="1">
    <location>
        <begin position="90"/>
        <end position="113"/>
    </location>
</feature>
<dbReference type="PANTHER" id="PTHR33927:SF5">
    <property type="entry name" value="ENZYME, PUTATIVE (AFU_ORTHOLOGUE AFUA_8G01222)-RELATED"/>
    <property type="match status" value="1"/>
</dbReference>
<name>R0K1Q5_EXST2</name>
<dbReference type="HOGENOM" id="CLU_005562_3_2_1"/>
<dbReference type="GeneID" id="19406110"/>
<keyword evidence="3" id="KW-1185">Reference proteome</keyword>
<evidence type="ECO:0008006" key="4">
    <source>
        <dbReference type="Google" id="ProtNLM"/>
    </source>
</evidence>
<dbReference type="InterPro" id="IPR052979">
    <property type="entry name" value="Adenylate-forming_domain"/>
</dbReference>
<evidence type="ECO:0000313" key="2">
    <source>
        <dbReference type="EMBL" id="EOA83574.1"/>
    </source>
</evidence>
<feature type="transmembrane region" description="Helical" evidence="1">
    <location>
        <begin position="12"/>
        <end position="29"/>
    </location>
</feature>
<keyword evidence="1" id="KW-1133">Transmembrane helix</keyword>
<reference evidence="2 3" key="1">
    <citation type="journal article" date="2012" name="PLoS Pathog.">
        <title>Diverse lifestyles and strategies of plant pathogenesis encoded in the genomes of eighteen Dothideomycetes fungi.</title>
        <authorList>
            <person name="Ohm R.A."/>
            <person name="Feau N."/>
            <person name="Henrissat B."/>
            <person name="Schoch C.L."/>
            <person name="Horwitz B.A."/>
            <person name="Barry K.W."/>
            <person name="Condon B.J."/>
            <person name="Copeland A.C."/>
            <person name="Dhillon B."/>
            <person name="Glaser F."/>
            <person name="Hesse C.N."/>
            <person name="Kosti I."/>
            <person name="LaButti K."/>
            <person name="Lindquist E.A."/>
            <person name="Lucas S."/>
            <person name="Salamov A.A."/>
            <person name="Bradshaw R.E."/>
            <person name="Ciuffetti L."/>
            <person name="Hamelin R.C."/>
            <person name="Kema G.H.J."/>
            <person name="Lawrence C."/>
            <person name="Scott J.A."/>
            <person name="Spatafora J.W."/>
            <person name="Turgeon B.G."/>
            <person name="de Wit P.J.G.M."/>
            <person name="Zhong S."/>
            <person name="Goodwin S.B."/>
            <person name="Grigoriev I.V."/>
        </authorList>
    </citation>
    <scope>NUCLEOTIDE SEQUENCE [LARGE SCALE GENOMIC DNA]</scope>
    <source>
        <strain evidence="3">28A</strain>
    </source>
</reference>
<reference evidence="2 3" key="2">
    <citation type="journal article" date="2013" name="PLoS Genet.">
        <title>Comparative genome structure, secondary metabolite, and effector coding capacity across Cochliobolus pathogens.</title>
        <authorList>
            <person name="Condon B.J."/>
            <person name="Leng Y."/>
            <person name="Wu D."/>
            <person name="Bushley K.E."/>
            <person name="Ohm R.A."/>
            <person name="Otillar R."/>
            <person name="Martin J."/>
            <person name="Schackwitz W."/>
            <person name="Grimwood J."/>
            <person name="MohdZainudin N."/>
            <person name="Xue C."/>
            <person name="Wang R."/>
            <person name="Manning V.A."/>
            <person name="Dhillon B."/>
            <person name="Tu Z.J."/>
            <person name="Steffenson B.J."/>
            <person name="Salamov A."/>
            <person name="Sun H."/>
            <person name="Lowry S."/>
            <person name="LaButti K."/>
            <person name="Han J."/>
            <person name="Copeland A."/>
            <person name="Lindquist E."/>
            <person name="Barry K."/>
            <person name="Schmutz J."/>
            <person name="Baker S.E."/>
            <person name="Ciuffetti L.M."/>
            <person name="Grigoriev I.V."/>
            <person name="Zhong S."/>
            <person name="Turgeon B.G."/>
        </authorList>
    </citation>
    <scope>NUCLEOTIDE SEQUENCE [LARGE SCALE GENOMIC DNA]</scope>
    <source>
        <strain evidence="3">28A</strain>
    </source>
</reference>
<sequence>MLCLHWFTTYRILIALTFIANMAVLAVLVNRNRPFTLAEPLIATAVNLFVAVLVRQEDIINLSFSLVAKTPIWLPLWFRTTMADFHHYGGIHVGSAMAALLWYIFFVHVNTIFFLDSLNAHTARVWMWVDIATCYSFLVSIVLVCITAHPKLRMRFHNTFEHTHRFGGWIAMMVLWANTGVSSITQHTKPLYLNPAVWLLAATTMLIIMPWTRIRRVLITASLLSSREVRISFPYKNMPYSRTMRFSHSPLLEWHAFATIPTPDHASAFVLVSQAGDWTKALIQNPPSHIWLRRPPAANFLCVAPLFKSLLLVATGAGIGPMISLLSSPIIAKMKARGTIIRVLWCVYDPEAPHWQFVLAAIRAVDPNPYIYDSSDGRPDIAGETGWVMREKGIEAAMVVSNPKVTREVVEGVKGWGGAAFGAVFDS</sequence>
<dbReference type="EMBL" id="KB908833">
    <property type="protein sequence ID" value="EOA83574.1"/>
    <property type="molecule type" value="Genomic_DNA"/>
</dbReference>
<feature type="transmembrane region" description="Helical" evidence="1">
    <location>
        <begin position="36"/>
        <end position="54"/>
    </location>
</feature>
<organism evidence="2 3">
    <name type="scientific">Exserohilum turcicum (strain 28A)</name>
    <name type="common">Northern leaf blight fungus</name>
    <name type="synonym">Setosphaeria turcica</name>
    <dbReference type="NCBI Taxonomy" id="671987"/>
    <lineage>
        <taxon>Eukaryota</taxon>
        <taxon>Fungi</taxon>
        <taxon>Dikarya</taxon>
        <taxon>Ascomycota</taxon>
        <taxon>Pezizomycotina</taxon>
        <taxon>Dothideomycetes</taxon>
        <taxon>Pleosporomycetidae</taxon>
        <taxon>Pleosporales</taxon>
        <taxon>Pleosporineae</taxon>
        <taxon>Pleosporaceae</taxon>
        <taxon>Exserohilum</taxon>
    </lineage>
</organism>
<accession>R0K1Q5</accession>
<keyword evidence="1" id="KW-0812">Transmembrane</keyword>
<feature type="transmembrane region" description="Helical" evidence="1">
    <location>
        <begin position="60"/>
        <end position="78"/>
    </location>
</feature>
<feature type="transmembrane region" description="Helical" evidence="1">
    <location>
        <begin position="125"/>
        <end position="146"/>
    </location>
</feature>
<dbReference type="eggNOG" id="KOG1178">
    <property type="taxonomic scope" value="Eukaryota"/>
</dbReference>
<keyword evidence="1" id="KW-0472">Membrane</keyword>
<feature type="transmembrane region" description="Helical" evidence="1">
    <location>
        <begin position="166"/>
        <end position="185"/>
    </location>
</feature>
<dbReference type="PANTHER" id="PTHR33927">
    <property type="entry name" value="TRANSMEMBRANE PROTEIN"/>
    <property type="match status" value="1"/>
</dbReference>
<dbReference type="OrthoDB" id="3142841at2759"/>
<dbReference type="SUPFAM" id="SSF52343">
    <property type="entry name" value="Ferredoxin reductase-like, C-terminal NADP-linked domain"/>
    <property type="match status" value="1"/>
</dbReference>
<dbReference type="Proteomes" id="UP000016935">
    <property type="component" value="Unassembled WGS sequence"/>
</dbReference>
<gene>
    <name evidence="2" type="ORF">SETTUDRAFT_94452</name>
</gene>
<proteinExistence type="predicted"/>
<evidence type="ECO:0000313" key="3">
    <source>
        <dbReference type="Proteomes" id="UP000016935"/>
    </source>
</evidence>